<evidence type="ECO:0000256" key="2">
    <source>
        <dbReference type="SAM" id="Phobius"/>
    </source>
</evidence>
<evidence type="ECO:0000313" key="3">
    <source>
        <dbReference type="EMBL" id="KAK3942033.1"/>
    </source>
</evidence>
<organism evidence="3 4">
    <name type="scientific">Diplogelasinospora grovesii</name>
    <dbReference type="NCBI Taxonomy" id="303347"/>
    <lineage>
        <taxon>Eukaryota</taxon>
        <taxon>Fungi</taxon>
        <taxon>Dikarya</taxon>
        <taxon>Ascomycota</taxon>
        <taxon>Pezizomycotina</taxon>
        <taxon>Sordariomycetes</taxon>
        <taxon>Sordariomycetidae</taxon>
        <taxon>Sordariales</taxon>
        <taxon>Diplogelasinosporaceae</taxon>
        <taxon>Diplogelasinospora</taxon>
    </lineage>
</organism>
<feature type="compositionally biased region" description="Polar residues" evidence="1">
    <location>
        <begin position="104"/>
        <end position="114"/>
    </location>
</feature>
<name>A0AAN6S6P3_9PEZI</name>
<keyword evidence="4" id="KW-1185">Reference proteome</keyword>
<evidence type="ECO:0000256" key="1">
    <source>
        <dbReference type="SAM" id="MobiDB-lite"/>
    </source>
</evidence>
<keyword evidence="2" id="KW-0472">Membrane</keyword>
<dbReference type="AlphaFoldDB" id="A0AAN6S6P3"/>
<reference evidence="4" key="1">
    <citation type="journal article" date="2023" name="Mol. Phylogenet. Evol.">
        <title>Genome-scale phylogeny and comparative genomics of the fungal order Sordariales.</title>
        <authorList>
            <person name="Hensen N."/>
            <person name="Bonometti L."/>
            <person name="Westerberg I."/>
            <person name="Brannstrom I.O."/>
            <person name="Guillou S."/>
            <person name="Cros-Aarteil S."/>
            <person name="Calhoun S."/>
            <person name="Haridas S."/>
            <person name="Kuo A."/>
            <person name="Mondo S."/>
            <person name="Pangilinan J."/>
            <person name="Riley R."/>
            <person name="LaButti K."/>
            <person name="Andreopoulos B."/>
            <person name="Lipzen A."/>
            <person name="Chen C."/>
            <person name="Yan M."/>
            <person name="Daum C."/>
            <person name="Ng V."/>
            <person name="Clum A."/>
            <person name="Steindorff A."/>
            <person name="Ohm R.A."/>
            <person name="Martin F."/>
            <person name="Silar P."/>
            <person name="Natvig D.O."/>
            <person name="Lalanne C."/>
            <person name="Gautier V."/>
            <person name="Ament-Velasquez S.L."/>
            <person name="Kruys A."/>
            <person name="Hutchinson M.I."/>
            <person name="Powell A.J."/>
            <person name="Barry K."/>
            <person name="Miller A.N."/>
            <person name="Grigoriev I.V."/>
            <person name="Debuchy R."/>
            <person name="Gladieux P."/>
            <person name="Hiltunen Thoren M."/>
            <person name="Johannesson H."/>
        </authorList>
    </citation>
    <scope>NUCLEOTIDE SEQUENCE [LARGE SCALE GENOMIC DNA]</scope>
    <source>
        <strain evidence="4">CBS 340.73</strain>
    </source>
</reference>
<accession>A0AAN6S6P3</accession>
<protein>
    <submittedName>
        <fullName evidence="3">Uncharacterized protein</fullName>
    </submittedName>
</protein>
<proteinExistence type="predicted"/>
<sequence length="128" mass="14141">MTVMEHIVMDFVAMVVGVWLMFPIVRYLGGDDWFASSQKSTRNFTRRQSKSCCDPSAEGFHKRQAPQSRLARLSLLNGLMSTMSLPDCIATGSILLGGLRSTMNSPDSMTTPSSPREKTSVFNSAVHH</sequence>
<gene>
    <name evidence="3" type="ORF">QBC46DRAFT_352698</name>
</gene>
<comment type="caution">
    <text evidence="3">The sequence shown here is derived from an EMBL/GenBank/DDBJ whole genome shotgun (WGS) entry which is preliminary data.</text>
</comment>
<feature type="region of interest" description="Disordered" evidence="1">
    <location>
        <begin position="104"/>
        <end position="128"/>
    </location>
</feature>
<dbReference type="EMBL" id="MU853777">
    <property type="protein sequence ID" value="KAK3942033.1"/>
    <property type="molecule type" value="Genomic_DNA"/>
</dbReference>
<keyword evidence="2" id="KW-1133">Transmembrane helix</keyword>
<evidence type="ECO:0000313" key="4">
    <source>
        <dbReference type="Proteomes" id="UP001303473"/>
    </source>
</evidence>
<keyword evidence="2" id="KW-0812">Transmembrane</keyword>
<dbReference type="Proteomes" id="UP001303473">
    <property type="component" value="Unassembled WGS sequence"/>
</dbReference>
<feature type="transmembrane region" description="Helical" evidence="2">
    <location>
        <begin position="6"/>
        <end position="29"/>
    </location>
</feature>